<feature type="transmembrane region" description="Helical" evidence="5">
    <location>
        <begin position="270"/>
        <end position="291"/>
    </location>
</feature>
<keyword evidence="6" id="KW-0732">Signal</keyword>
<dbReference type="PANTHER" id="PTHR18945">
    <property type="entry name" value="NEUROTRANSMITTER GATED ION CHANNEL"/>
    <property type="match status" value="1"/>
</dbReference>
<feature type="transmembrane region" description="Helical" evidence="5">
    <location>
        <begin position="298"/>
        <end position="316"/>
    </location>
</feature>
<dbReference type="EMBL" id="CP111023">
    <property type="protein sequence ID" value="WAR22113.1"/>
    <property type="molecule type" value="Genomic_DNA"/>
</dbReference>
<feature type="transmembrane region" description="Helical" evidence="5">
    <location>
        <begin position="328"/>
        <end position="349"/>
    </location>
</feature>
<keyword evidence="10" id="KW-1185">Reference proteome</keyword>
<evidence type="ECO:0000259" key="8">
    <source>
        <dbReference type="Pfam" id="PF02932"/>
    </source>
</evidence>
<feature type="signal peptide" evidence="6">
    <location>
        <begin position="1"/>
        <end position="20"/>
    </location>
</feature>
<dbReference type="CDD" id="cd18989">
    <property type="entry name" value="LGIC_ECD_cation"/>
    <property type="match status" value="1"/>
</dbReference>
<dbReference type="InterPro" id="IPR006201">
    <property type="entry name" value="Neur_channel"/>
</dbReference>
<dbReference type="InterPro" id="IPR006029">
    <property type="entry name" value="Neurotrans-gated_channel_TM"/>
</dbReference>
<dbReference type="SUPFAM" id="SSF63712">
    <property type="entry name" value="Nicotinic receptor ligand binding domain-like"/>
    <property type="match status" value="1"/>
</dbReference>
<comment type="subcellular location">
    <subcellularLocation>
        <location evidence="1">Membrane</location>
        <topology evidence="1">Multi-pass membrane protein</topology>
    </subcellularLocation>
</comment>
<dbReference type="InterPro" id="IPR038050">
    <property type="entry name" value="Neuro_actylchol_rec"/>
</dbReference>
<evidence type="ECO:0000313" key="9">
    <source>
        <dbReference type="EMBL" id="WAR22113.1"/>
    </source>
</evidence>
<dbReference type="Gene3D" id="2.70.170.10">
    <property type="entry name" value="Neurotransmitter-gated ion-channel ligand-binding domain"/>
    <property type="match status" value="1"/>
</dbReference>
<proteinExistence type="predicted"/>
<feature type="domain" description="Neurotransmitter-gated ion-channel transmembrane" evidence="8">
    <location>
        <begin position="275"/>
        <end position="388"/>
    </location>
</feature>
<sequence>MKAVLVCISFICITNVFVHSKENNKSPCNIQTKTVKNKLFPLVGKSREKRQTCKEYRVVHTNFRTYFKSLMANYSNYVPPYYPSKGWQRDESFVLDIRMQPEALIDLNDVDERMTTVLSFLVEWKESNLVWAGMNTFVYSVILDADMLWKPHIKLGNPHASQRVKTDTNDKLTLEFKGEVTWSFVWTVDTRCKIDITYYPFDRQNCLIVLVLSSDLKDYLNFDHTVPHLALDNGNWKHINTSIYNYTNYKTMKTHIVIEYTFDRKSVTPMLVFMAPVTILVSLLPLVFVLPNDGSERLGIAMTVLLAVSVYMTLVVDKLPDSSDPLPLITTVFFAWYVYNAFVTLLVLINGRISRISDKRSVPKCLQCLVRLTRRCFCLADKNYTCVESRNEENAQCEENKMSMKKITWKSVSSMLDKWFIILLYALEIVYASVAFVVLTSGGKDGHTAYRVPGDFMDDAFKSFTGEGQSYECTLWE</sequence>
<feature type="chain" id="PRO_5045504837" evidence="6">
    <location>
        <begin position="21"/>
        <end position="477"/>
    </location>
</feature>
<evidence type="ECO:0000256" key="1">
    <source>
        <dbReference type="ARBA" id="ARBA00004141"/>
    </source>
</evidence>
<dbReference type="Proteomes" id="UP001164746">
    <property type="component" value="Chromosome 12"/>
</dbReference>
<evidence type="ECO:0000256" key="4">
    <source>
        <dbReference type="ARBA" id="ARBA00023136"/>
    </source>
</evidence>
<feature type="transmembrane region" description="Helical" evidence="5">
    <location>
        <begin position="419"/>
        <end position="439"/>
    </location>
</feature>
<dbReference type="Pfam" id="PF02931">
    <property type="entry name" value="Neur_chan_LBD"/>
    <property type="match status" value="1"/>
</dbReference>
<dbReference type="PROSITE" id="PS00236">
    <property type="entry name" value="NEUROTR_ION_CHANNEL"/>
    <property type="match status" value="1"/>
</dbReference>
<gene>
    <name evidence="9" type="ORF">MAR_016087</name>
</gene>
<dbReference type="InterPro" id="IPR018000">
    <property type="entry name" value="Neurotransmitter_ion_chnl_CS"/>
</dbReference>
<dbReference type="InterPro" id="IPR036719">
    <property type="entry name" value="Neuro-gated_channel_TM_sf"/>
</dbReference>
<dbReference type="InterPro" id="IPR036734">
    <property type="entry name" value="Neur_chan_lig-bd_sf"/>
</dbReference>
<evidence type="ECO:0000256" key="3">
    <source>
        <dbReference type="ARBA" id="ARBA00022989"/>
    </source>
</evidence>
<evidence type="ECO:0000313" key="10">
    <source>
        <dbReference type="Proteomes" id="UP001164746"/>
    </source>
</evidence>
<dbReference type="Gene3D" id="1.20.58.390">
    <property type="entry name" value="Neurotransmitter-gated ion-channel transmembrane domain"/>
    <property type="match status" value="1"/>
</dbReference>
<keyword evidence="2 5" id="KW-0812">Transmembrane</keyword>
<organism evidence="9 10">
    <name type="scientific">Mya arenaria</name>
    <name type="common">Soft-shell clam</name>
    <dbReference type="NCBI Taxonomy" id="6604"/>
    <lineage>
        <taxon>Eukaryota</taxon>
        <taxon>Metazoa</taxon>
        <taxon>Spiralia</taxon>
        <taxon>Lophotrochozoa</taxon>
        <taxon>Mollusca</taxon>
        <taxon>Bivalvia</taxon>
        <taxon>Autobranchia</taxon>
        <taxon>Heteroconchia</taxon>
        <taxon>Euheterodonta</taxon>
        <taxon>Imparidentia</taxon>
        <taxon>Neoheterodontei</taxon>
        <taxon>Myida</taxon>
        <taxon>Myoidea</taxon>
        <taxon>Myidae</taxon>
        <taxon>Mya</taxon>
    </lineage>
</organism>
<dbReference type="Pfam" id="PF02932">
    <property type="entry name" value="Neur_chan_memb"/>
    <property type="match status" value="1"/>
</dbReference>
<dbReference type="InterPro" id="IPR006202">
    <property type="entry name" value="Neur_chan_lig-bd"/>
</dbReference>
<evidence type="ECO:0000256" key="5">
    <source>
        <dbReference type="SAM" id="Phobius"/>
    </source>
</evidence>
<reference evidence="9" key="1">
    <citation type="submission" date="2022-11" db="EMBL/GenBank/DDBJ databases">
        <title>Centuries of genome instability and evolution in soft-shell clam transmissible cancer (bioRxiv).</title>
        <authorList>
            <person name="Hart S.F.M."/>
            <person name="Yonemitsu M.A."/>
            <person name="Giersch R.M."/>
            <person name="Beal B.F."/>
            <person name="Arriagada G."/>
            <person name="Davis B.W."/>
            <person name="Ostrander E.A."/>
            <person name="Goff S.P."/>
            <person name="Metzger M.J."/>
        </authorList>
    </citation>
    <scope>NUCLEOTIDE SEQUENCE</scope>
    <source>
        <strain evidence="9">MELC-2E11</strain>
        <tissue evidence="9">Siphon/mantle</tissue>
    </source>
</reference>
<evidence type="ECO:0000259" key="7">
    <source>
        <dbReference type="Pfam" id="PF02931"/>
    </source>
</evidence>
<feature type="domain" description="Neurotransmitter-gated ion-channel ligand-binding" evidence="7">
    <location>
        <begin position="67"/>
        <end position="226"/>
    </location>
</feature>
<accession>A0ABY7FIU4</accession>
<evidence type="ECO:0000256" key="6">
    <source>
        <dbReference type="SAM" id="SignalP"/>
    </source>
</evidence>
<keyword evidence="3 5" id="KW-1133">Transmembrane helix</keyword>
<keyword evidence="4 5" id="KW-0472">Membrane</keyword>
<dbReference type="CDD" id="cd19051">
    <property type="entry name" value="LGIC_TM_cation"/>
    <property type="match status" value="1"/>
</dbReference>
<protein>
    <submittedName>
        <fullName evidence="9">ACHAB-like protein</fullName>
    </submittedName>
</protein>
<dbReference type="SUPFAM" id="SSF90112">
    <property type="entry name" value="Neurotransmitter-gated ion-channel transmembrane pore"/>
    <property type="match status" value="1"/>
</dbReference>
<name>A0ABY7FIU4_MYAAR</name>
<evidence type="ECO:0000256" key="2">
    <source>
        <dbReference type="ARBA" id="ARBA00022692"/>
    </source>
</evidence>